<sequence length="197" mass="21684">MDEQYTYVHIPVYASSPHHQASLVHSTQVLTTPNSPPVSYPALPCILSVSTSASTTGRQWSACLTQDSRFQTPGWRPESADTELRPADARGIPDLKTSAMRSETLVPRVVPIFKCLILNRLSQHFRESPGDHLMGPGKSFQSRAKTLWRPDLEPGSSLTAHAQSLSGQYKRTCTPGRSSADLTFRSVVFISVSVLVY</sequence>
<proteinExistence type="predicted"/>
<evidence type="ECO:0000313" key="1">
    <source>
        <dbReference type="EMBL" id="GFN90395.1"/>
    </source>
</evidence>
<comment type="caution">
    <text evidence="1">The sequence shown here is derived from an EMBL/GenBank/DDBJ whole genome shotgun (WGS) entry which is preliminary data.</text>
</comment>
<reference evidence="1 2" key="1">
    <citation type="journal article" date="2021" name="Elife">
        <title>Chloroplast acquisition without the gene transfer in kleptoplastic sea slugs, Plakobranchus ocellatus.</title>
        <authorList>
            <person name="Maeda T."/>
            <person name="Takahashi S."/>
            <person name="Yoshida T."/>
            <person name="Shimamura S."/>
            <person name="Takaki Y."/>
            <person name="Nagai Y."/>
            <person name="Toyoda A."/>
            <person name="Suzuki Y."/>
            <person name="Arimoto A."/>
            <person name="Ishii H."/>
            <person name="Satoh N."/>
            <person name="Nishiyama T."/>
            <person name="Hasebe M."/>
            <person name="Maruyama T."/>
            <person name="Minagawa J."/>
            <person name="Obokata J."/>
            <person name="Shigenobu S."/>
        </authorList>
    </citation>
    <scope>NUCLEOTIDE SEQUENCE [LARGE SCALE GENOMIC DNA]</scope>
</reference>
<dbReference type="AlphaFoldDB" id="A0AAV3YTG0"/>
<organism evidence="1 2">
    <name type="scientific">Plakobranchus ocellatus</name>
    <dbReference type="NCBI Taxonomy" id="259542"/>
    <lineage>
        <taxon>Eukaryota</taxon>
        <taxon>Metazoa</taxon>
        <taxon>Spiralia</taxon>
        <taxon>Lophotrochozoa</taxon>
        <taxon>Mollusca</taxon>
        <taxon>Gastropoda</taxon>
        <taxon>Heterobranchia</taxon>
        <taxon>Euthyneura</taxon>
        <taxon>Panpulmonata</taxon>
        <taxon>Sacoglossa</taxon>
        <taxon>Placobranchoidea</taxon>
        <taxon>Plakobranchidae</taxon>
        <taxon>Plakobranchus</taxon>
    </lineage>
</organism>
<keyword evidence="2" id="KW-1185">Reference proteome</keyword>
<gene>
    <name evidence="1" type="ORF">PoB_001690100</name>
</gene>
<accession>A0AAV3YTG0</accession>
<name>A0AAV3YTG0_9GAST</name>
<protein>
    <submittedName>
        <fullName evidence="1">Uncharacterized protein</fullName>
    </submittedName>
</protein>
<dbReference type="Proteomes" id="UP000735302">
    <property type="component" value="Unassembled WGS sequence"/>
</dbReference>
<evidence type="ECO:0000313" key="2">
    <source>
        <dbReference type="Proteomes" id="UP000735302"/>
    </source>
</evidence>
<dbReference type="EMBL" id="BLXT01002034">
    <property type="protein sequence ID" value="GFN90395.1"/>
    <property type="molecule type" value="Genomic_DNA"/>
</dbReference>